<feature type="domain" description="C2" evidence="2">
    <location>
        <begin position="1"/>
        <end position="110"/>
    </location>
</feature>
<dbReference type="SUPFAM" id="SSF49562">
    <property type="entry name" value="C2 domain (Calcium/lipid-binding domain, CaLB)"/>
    <property type="match status" value="1"/>
</dbReference>
<gene>
    <name evidence="3" type="ORF">Nepgr_010161</name>
</gene>
<reference evidence="3" key="1">
    <citation type="submission" date="2023-05" db="EMBL/GenBank/DDBJ databases">
        <title>Nepenthes gracilis genome sequencing.</title>
        <authorList>
            <person name="Fukushima K."/>
        </authorList>
    </citation>
    <scope>NUCLEOTIDE SEQUENCE</scope>
    <source>
        <strain evidence="3">SING2019-196</strain>
    </source>
</reference>
<keyword evidence="4" id="KW-1185">Reference proteome</keyword>
<dbReference type="Pfam" id="PF00168">
    <property type="entry name" value="C2"/>
    <property type="match status" value="1"/>
</dbReference>
<evidence type="ECO:0000256" key="1">
    <source>
        <dbReference type="SAM" id="MobiDB-lite"/>
    </source>
</evidence>
<dbReference type="CDD" id="cd04051">
    <property type="entry name" value="C2_SRC2_like"/>
    <property type="match status" value="1"/>
</dbReference>
<evidence type="ECO:0000313" key="4">
    <source>
        <dbReference type="Proteomes" id="UP001279734"/>
    </source>
</evidence>
<accession>A0AAD3SCF8</accession>
<evidence type="ECO:0000259" key="2">
    <source>
        <dbReference type="PROSITE" id="PS50004"/>
    </source>
</evidence>
<dbReference type="PANTHER" id="PTHR32246:SF173">
    <property type="entry name" value="C2 DOMAIN-CONTAINING PROTEIN"/>
    <property type="match status" value="1"/>
</dbReference>
<organism evidence="3 4">
    <name type="scientific">Nepenthes gracilis</name>
    <name type="common">Slender pitcher plant</name>
    <dbReference type="NCBI Taxonomy" id="150966"/>
    <lineage>
        <taxon>Eukaryota</taxon>
        <taxon>Viridiplantae</taxon>
        <taxon>Streptophyta</taxon>
        <taxon>Embryophyta</taxon>
        <taxon>Tracheophyta</taxon>
        <taxon>Spermatophyta</taxon>
        <taxon>Magnoliopsida</taxon>
        <taxon>eudicotyledons</taxon>
        <taxon>Gunneridae</taxon>
        <taxon>Pentapetalae</taxon>
        <taxon>Caryophyllales</taxon>
        <taxon>Nepenthaceae</taxon>
        <taxon>Nepenthes</taxon>
    </lineage>
</organism>
<dbReference type="PROSITE" id="PS50004">
    <property type="entry name" value="C2"/>
    <property type="match status" value="1"/>
</dbReference>
<name>A0AAD3SCF8_NEPGR</name>
<feature type="region of interest" description="Disordered" evidence="1">
    <location>
        <begin position="258"/>
        <end position="278"/>
    </location>
</feature>
<dbReference type="AlphaFoldDB" id="A0AAD3SCF8"/>
<dbReference type="EMBL" id="BSYO01000008">
    <property type="protein sequence ID" value="GMH08321.1"/>
    <property type="molecule type" value="Genomic_DNA"/>
</dbReference>
<comment type="caution">
    <text evidence="3">The sequence shown here is derived from an EMBL/GenBank/DDBJ whole genome shotgun (WGS) entry which is preliminary data.</text>
</comment>
<protein>
    <recommendedName>
        <fullName evidence="2">C2 domain-containing protein</fullName>
    </recommendedName>
</protein>
<dbReference type="InterPro" id="IPR035892">
    <property type="entry name" value="C2_domain_sf"/>
</dbReference>
<dbReference type="Gene3D" id="2.60.40.150">
    <property type="entry name" value="C2 domain"/>
    <property type="match status" value="1"/>
</dbReference>
<evidence type="ECO:0000313" key="3">
    <source>
        <dbReference type="EMBL" id="GMH08321.1"/>
    </source>
</evidence>
<dbReference type="InterPro" id="IPR000008">
    <property type="entry name" value="C2_dom"/>
</dbReference>
<dbReference type="InterPro" id="IPR044750">
    <property type="entry name" value="C2_SRC2/BAP"/>
</dbReference>
<sequence>MEYRALELNVLSASNLKNVNLFSKMELYVVVYVDGGSAAKHKTPVDRDGDKVATWNYPINLTINELAAQQNRLTLVFHIHCRRALGDKLVGEVRVPVRDLLATSTGDGKPQSVSYQVRTPSGKPKGVLNFSYKFGDKVTQRDVPVTAYPLPRPTTTTTVRPAYGFAEQFPTPPPPPVEGDKYGGYPPAGAPVGWGHPAQSGYGSSPYVNEYGYGNEYGYPPVQQPMPKKNSFGMGLGAGLLGGALAGLLIEDLVSDAVDDDDDDDAGFVPDDTGGFSD</sequence>
<dbReference type="Proteomes" id="UP001279734">
    <property type="component" value="Unassembled WGS sequence"/>
</dbReference>
<dbReference type="SMART" id="SM00239">
    <property type="entry name" value="C2"/>
    <property type="match status" value="1"/>
</dbReference>
<dbReference type="GO" id="GO:0006952">
    <property type="term" value="P:defense response"/>
    <property type="evidence" value="ECO:0007669"/>
    <property type="project" value="InterPro"/>
</dbReference>
<dbReference type="PANTHER" id="PTHR32246">
    <property type="entry name" value="INGRESSION PROTEIN FIC1"/>
    <property type="match status" value="1"/>
</dbReference>
<proteinExistence type="predicted"/>